<dbReference type="InterPro" id="IPR036691">
    <property type="entry name" value="Endo/exonu/phosph_ase_sf"/>
</dbReference>
<feature type="region of interest" description="Disordered" evidence="1">
    <location>
        <begin position="1"/>
        <end position="82"/>
    </location>
</feature>
<feature type="compositionally biased region" description="Polar residues" evidence="1">
    <location>
        <begin position="70"/>
        <end position="79"/>
    </location>
</feature>
<dbReference type="SUPFAM" id="SSF56219">
    <property type="entry name" value="DNase I-like"/>
    <property type="match status" value="1"/>
</dbReference>
<sequence>MMNYINGNRVPSPGRGSPGPPSGAKPGGGARWRAPGGRAFTHGAQPGTARRGNVGPPSHGLTTCGRGQSGRMQCVTSGSRGRGPWRFDPRLQKLALGTWNVTSLVGKEPELVCEVESFRLDIVGLTSTHGSGSGTSFLERGWTFYHSGVAPTERCRAGVGILVAPHLGACTLGFTPVNERVASLRLRVGGRVLTVVCAYAPNYSSDYPPFLETLEGVLESAPSGDSLVLLGDFNAHVGNDSETWRGVVGRNGPPDLNSSGVLLLDFCASHGLSIMNTMFRHKGVHMCSWHQDTLGRSSMIDFVVVSSDLRPHVLDTRVKRGAELSTDHYLVVSWLRWWGRMPVRPGRPKRITRVCWERLAESPVRRSFNSHLRQNFQNVPGEAGDIESEWTLFRASIVEAADRSCGRRIVGACRGGNPRTRWWTQSVRDAVKLKKESYQVFLDCGTPEAADGYRQSKRNMARVVAKAKTQAWEEFGETMEQE</sequence>
<dbReference type="PANTHER" id="PTHR23227:SF83">
    <property type="entry name" value="ENDONUCLEASE_EXONUCLEASE_PHOSPHATASE DOMAIN-CONTAINING PROTEIN"/>
    <property type="match status" value="1"/>
</dbReference>
<evidence type="ECO:0000256" key="1">
    <source>
        <dbReference type="SAM" id="MobiDB-lite"/>
    </source>
</evidence>
<dbReference type="PANTHER" id="PTHR23227">
    <property type="entry name" value="BUCENTAUR RELATED"/>
    <property type="match status" value="1"/>
</dbReference>
<dbReference type="InterPro" id="IPR005135">
    <property type="entry name" value="Endo/exonuclease/phosphatase"/>
</dbReference>
<dbReference type="GO" id="GO:0003824">
    <property type="term" value="F:catalytic activity"/>
    <property type="evidence" value="ECO:0007669"/>
    <property type="project" value="InterPro"/>
</dbReference>
<organism evidence="3 4">
    <name type="scientific">Nothobranchius furzeri</name>
    <name type="common">Turquoise killifish</name>
    <dbReference type="NCBI Taxonomy" id="105023"/>
    <lineage>
        <taxon>Eukaryota</taxon>
        <taxon>Metazoa</taxon>
        <taxon>Chordata</taxon>
        <taxon>Craniata</taxon>
        <taxon>Vertebrata</taxon>
        <taxon>Euteleostomi</taxon>
        <taxon>Actinopterygii</taxon>
        <taxon>Neopterygii</taxon>
        <taxon>Teleostei</taxon>
        <taxon>Neoteleostei</taxon>
        <taxon>Acanthomorphata</taxon>
        <taxon>Ovalentaria</taxon>
        <taxon>Atherinomorphae</taxon>
        <taxon>Cyprinodontiformes</taxon>
        <taxon>Nothobranchiidae</taxon>
        <taxon>Nothobranchius</taxon>
    </lineage>
</organism>
<accession>A0A8C6KB81</accession>
<dbReference type="GeneTree" id="ENSGT00940000163895"/>
<proteinExistence type="predicted"/>
<dbReference type="Pfam" id="PF14529">
    <property type="entry name" value="Exo_endo_phos_2"/>
    <property type="match status" value="1"/>
</dbReference>
<dbReference type="Ensembl" id="ENSNFUT00015000145.1">
    <property type="protein sequence ID" value="ENSNFUP00015000110.1"/>
    <property type="gene ID" value="ENSNFUG00015000114.1"/>
</dbReference>
<feature type="domain" description="Endonuclease/exonuclease/phosphatase" evidence="2">
    <location>
        <begin position="194"/>
        <end position="331"/>
    </location>
</feature>
<dbReference type="Gene3D" id="3.60.10.10">
    <property type="entry name" value="Endonuclease/exonuclease/phosphatase"/>
    <property type="match status" value="1"/>
</dbReference>
<reference evidence="3" key="1">
    <citation type="submission" date="2014-08" db="EMBL/GenBank/DDBJ databases">
        <authorList>
            <person name="Senf B."/>
            <person name="Petzold A."/>
            <person name="Downie B.R."/>
            <person name="Koch P."/>
            <person name="Platzer M."/>
        </authorList>
    </citation>
    <scope>NUCLEOTIDE SEQUENCE [LARGE SCALE GENOMIC DNA]</scope>
    <source>
        <strain evidence="3">GRZ</strain>
    </source>
</reference>
<evidence type="ECO:0000313" key="4">
    <source>
        <dbReference type="Proteomes" id="UP000694548"/>
    </source>
</evidence>
<keyword evidence="4" id="KW-1185">Reference proteome</keyword>
<evidence type="ECO:0000313" key="3">
    <source>
        <dbReference type="Ensembl" id="ENSNFUP00015000110.1"/>
    </source>
</evidence>
<reference evidence="3" key="3">
    <citation type="submission" date="2025-09" db="UniProtKB">
        <authorList>
            <consortium name="Ensembl"/>
        </authorList>
    </citation>
    <scope>IDENTIFICATION</scope>
</reference>
<dbReference type="CDD" id="cd09076">
    <property type="entry name" value="L1-EN"/>
    <property type="match status" value="1"/>
</dbReference>
<protein>
    <recommendedName>
        <fullName evidence="2">Endonuclease/exonuclease/phosphatase domain-containing protein</fullName>
    </recommendedName>
</protein>
<name>A0A8C6KB81_NOTFU</name>
<dbReference type="InterPro" id="IPR027124">
    <property type="entry name" value="Swc5/CFDP1/2"/>
</dbReference>
<dbReference type="Proteomes" id="UP000694548">
    <property type="component" value="Chromosome sgr06"/>
</dbReference>
<reference evidence="3" key="2">
    <citation type="submission" date="2025-08" db="UniProtKB">
        <authorList>
            <consortium name="Ensembl"/>
        </authorList>
    </citation>
    <scope>IDENTIFICATION</scope>
</reference>
<evidence type="ECO:0000259" key="2">
    <source>
        <dbReference type="Pfam" id="PF14529"/>
    </source>
</evidence>
<dbReference type="AlphaFoldDB" id="A0A8C6KB81"/>